<dbReference type="AlphaFoldDB" id="A0A836HA22"/>
<dbReference type="Proteomes" id="UP000673552">
    <property type="component" value="Unassembled WGS sequence"/>
</dbReference>
<feature type="region of interest" description="Disordered" evidence="2">
    <location>
        <begin position="976"/>
        <end position="1019"/>
    </location>
</feature>
<feature type="region of interest" description="Disordered" evidence="2">
    <location>
        <begin position="840"/>
        <end position="862"/>
    </location>
</feature>
<evidence type="ECO:0008006" key="5">
    <source>
        <dbReference type="Google" id="ProtNLM"/>
    </source>
</evidence>
<feature type="compositionally biased region" description="Low complexity" evidence="2">
    <location>
        <begin position="1002"/>
        <end position="1019"/>
    </location>
</feature>
<feature type="compositionally biased region" description="Low complexity" evidence="2">
    <location>
        <begin position="611"/>
        <end position="626"/>
    </location>
</feature>
<dbReference type="RefSeq" id="XP_067178331.1">
    <property type="nucleotide sequence ID" value="XM_067322468.1"/>
</dbReference>
<feature type="region of interest" description="Disordered" evidence="2">
    <location>
        <begin position="560"/>
        <end position="579"/>
    </location>
</feature>
<feature type="coiled-coil region" evidence="1">
    <location>
        <begin position="284"/>
        <end position="311"/>
    </location>
</feature>
<feature type="region of interest" description="Disordered" evidence="2">
    <location>
        <begin position="364"/>
        <end position="390"/>
    </location>
</feature>
<protein>
    <recommendedName>
        <fullName evidence="5">Ppg3-related protein-like protein</fullName>
    </recommendedName>
</protein>
<comment type="caution">
    <text evidence="3">The sequence shown here is derived from an EMBL/GenBank/DDBJ whole genome shotgun (WGS) entry which is preliminary data.</text>
</comment>
<feature type="region of interest" description="Disordered" evidence="2">
    <location>
        <begin position="881"/>
        <end position="915"/>
    </location>
</feature>
<feature type="region of interest" description="Disordered" evidence="2">
    <location>
        <begin position="683"/>
        <end position="742"/>
    </location>
</feature>
<organism evidence="3 4">
    <name type="scientific">Leishmania martiniquensis</name>
    <dbReference type="NCBI Taxonomy" id="1580590"/>
    <lineage>
        <taxon>Eukaryota</taxon>
        <taxon>Discoba</taxon>
        <taxon>Euglenozoa</taxon>
        <taxon>Kinetoplastea</taxon>
        <taxon>Metakinetoplastina</taxon>
        <taxon>Trypanosomatida</taxon>
        <taxon>Trypanosomatidae</taxon>
        <taxon>Leishmaniinae</taxon>
        <taxon>Leishmania</taxon>
    </lineage>
</organism>
<feature type="region of interest" description="Disordered" evidence="2">
    <location>
        <begin position="936"/>
        <end position="964"/>
    </location>
</feature>
<keyword evidence="1" id="KW-0175">Coiled coil</keyword>
<evidence type="ECO:0000256" key="1">
    <source>
        <dbReference type="SAM" id="Coils"/>
    </source>
</evidence>
<sequence length="1019" mass="108773">MLRKKDRNRPAEMKHKCAASSFDYWLERDQRRGSVAPISGVERGSYARGDRGGHVDPRYIGGTSLGHYSSHTALPSPSAPPALFLPGQQCRLEQLEELLRIQSNYYQLLLSVAAREGVGCDVPDAVEVASTSHPLVMPHSGAALLCPYSAIADSLCSAADGADKSGGRPSLIEPYSFTQELSRNARPSGGSNPTALISSAAEAQAERYIARLEEEVQTLMVEICDKDLCIIAMSAAKDAMALQAQEQQKRGELIGDEGTTRLMLSCNHLRTVMFLRTREASTRAMELNTQIALLQHELKLAEALLAQSQNSAIAAAAPQQQQQPLKARDEEETLTRAVSNTLRSLLRDEYGRLAQLVAEMPKKVQTMMSTSRSLPRSENNDAARDATAPQERQLYEPLHSELASLDGVTGSLVGATVPAASASASSASPQPPALDDAETAHLARLVFSVCRHHEAMSDLYCAVADEKTGLAQYEVDIVRLINAKQSALTWATLYEDKKHEAKHLHETIMSLRGELRTAKGQQQRFVGSCPSADNTVGSTIRRQSYEAYAAPYVPPTAQLPRRSRIRPEGPSASTRRKPRTAAAIMRPITELREEARRLGVLPALHYPPLVTSPSPSTSFVSALSSPAHKEQRLPVHGQQDVARTKSGAHAQAAEVSTVVQVPSVVTGASVTCSVVASVIRKLPRQRERAGASSPPKSPPHSLAMLPDTARPLQSRARDSSQRAEATSEPSIPQPAVSRCLSSSSSTGEALPAACSMKVAPFKREFGAAGEHVNRSASSSSVSFGSSLSHTKAQWTASMPTAVAAKEQSELKTAHNSFDDSDDDESREGAVVIQKGTLKGSHRLSGSKLAAPKTSAKPTVSGKTTSRAAAAAVAFDRKSKPKGIVDVDDDTSSTSLSMLSLSSEPPKSTPGGIITSADNAKQKSWCGAATFSHMRKSSFDEGDNTSSSSSSTNSTSVTPLRAKHAKLGSNTVRTFTAAAKPSAAKRPLSATTTILPTAKSREATSTPSTAKPTTLKLPTW</sequence>
<evidence type="ECO:0000313" key="4">
    <source>
        <dbReference type="Proteomes" id="UP000673552"/>
    </source>
</evidence>
<gene>
    <name evidence="3" type="ORF">LSCM1_04987</name>
</gene>
<dbReference type="GeneID" id="92514980"/>
<dbReference type="KEGG" id="lmat:92514980"/>
<reference evidence="4" key="2">
    <citation type="journal article" date="2021" name="Sci. Data">
        <title>Chromosome-scale genome sequencing, assembly and annotation of six genomes from subfamily Leishmaniinae.</title>
        <authorList>
            <person name="Almutairi H."/>
            <person name="Urbaniak M.D."/>
            <person name="Bates M.D."/>
            <person name="Jariyapan N."/>
            <person name="Kwakye-Nuako G."/>
            <person name="Thomaz Soccol V."/>
            <person name="Al-Salem W.S."/>
            <person name="Dillon R.J."/>
            <person name="Bates P.A."/>
            <person name="Gatherer D."/>
        </authorList>
    </citation>
    <scope>NUCLEOTIDE SEQUENCE [LARGE SCALE GENOMIC DNA]</scope>
</reference>
<accession>A0A836HA22</accession>
<proteinExistence type="predicted"/>
<name>A0A836HA22_9TRYP</name>
<feature type="compositionally biased region" description="Low complexity" evidence="2">
    <location>
        <begin position="891"/>
        <end position="902"/>
    </location>
</feature>
<dbReference type="EMBL" id="JAFEUZ010000024">
    <property type="protein sequence ID" value="KAG5477693.1"/>
    <property type="molecule type" value="Genomic_DNA"/>
</dbReference>
<evidence type="ECO:0000256" key="2">
    <source>
        <dbReference type="SAM" id="MobiDB-lite"/>
    </source>
</evidence>
<feature type="region of interest" description="Disordered" evidence="2">
    <location>
        <begin position="611"/>
        <end position="648"/>
    </location>
</feature>
<reference evidence="4" key="1">
    <citation type="journal article" date="2021" name="Microbiol. Resour. Announc.">
        <title>LGAAP: Leishmaniinae Genome Assembly and Annotation Pipeline.</title>
        <authorList>
            <person name="Almutairi H."/>
            <person name="Urbaniak M.D."/>
            <person name="Bates M.D."/>
            <person name="Jariyapan N."/>
            <person name="Kwakye-Nuako G."/>
            <person name="Thomaz-Soccol V."/>
            <person name="Al-Salem W.S."/>
            <person name="Dillon R.J."/>
            <person name="Bates P.A."/>
            <person name="Gatherer D."/>
        </authorList>
    </citation>
    <scope>NUCLEOTIDE SEQUENCE [LARGE SCALE GENOMIC DNA]</scope>
</reference>
<feature type="region of interest" description="Disordered" evidence="2">
    <location>
        <begin position="805"/>
        <end position="827"/>
    </location>
</feature>
<evidence type="ECO:0000313" key="3">
    <source>
        <dbReference type="EMBL" id="KAG5477693.1"/>
    </source>
</evidence>
<feature type="compositionally biased region" description="Polar residues" evidence="2">
    <location>
        <begin position="366"/>
        <end position="377"/>
    </location>
</feature>
<dbReference type="OrthoDB" id="267023at2759"/>
<keyword evidence="4" id="KW-1185">Reference proteome</keyword>
<feature type="compositionally biased region" description="Low complexity" evidence="2">
    <location>
        <begin position="943"/>
        <end position="955"/>
    </location>
</feature>